<feature type="region of interest" description="Disordered" evidence="1">
    <location>
        <begin position="353"/>
        <end position="524"/>
    </location>
</feature>
<protein>
    <submittedName>
        <fullName evidence="2">Uncharacterized protein</fullName>
    </submittedName>
</protein>
<feature type="compositionally biased region" description="Basic and acidic residues" evidence="1">
    <location>
        <begin position="290"/>
        <end position="302"/>
    </location>
</feature>
<name>A0A843U2C4_COLES</name>
<feature type="region of interest" description="Disordered" evidence="1">
    <location>
        <begin position="257"/>
        <end position="340"/>
    </location>
</feature>
<dbReference type="EMBL" id="NMUH01000277">
    <property type="protein sequence ID" value="MQL76060.1"/>
    <property type="molecule type" value="Genomic_DNA"/>
</dbReference>
<dbReference type="Proteomes" id="UP000652761">
    <property type="component" value="Unassembled WGS sequence"/>
</dbReference>
<feature type="compositionally biased region" description="Low complexity" evidence="1">
    <location>
        <begin position="473"/>
        <end position="523"/>
    </location>
</feature>
<proteinExistence type="predicted"/>
<keyword evidence="3" id="KW-1185">Reference proteome</keyword>
<evidence type="ECO:0000256" key="1">
    <source>
        <dbReference type="SAM" id="MobiDB-lite"/>
    </source>
</evidence>
<feature type="compositionally biased region" description="Low complexity" evidence="1">
    <location>
        <begin position="414"/>
        <end position="424"/>
    </location>
</feature>
<gene>
    <name evidence="2" type="ORF">Taro_008436</name>
</gene>
<reference evidence="2" key="1">
    <citation type="submission" date="2017-07" db="EMBL/GenBank/DDBJ databases">
        <title>Taro Niue Genome Assembly and Annotation.</title>
        <authorList>
            <person name="Atibalentja N."/>
            <person name="Keating K."/>
            <person name="Fields C.J."/>
        </authorList>
    </citation>
    <scope>NUCLEOTIDE SEQUENCE</scope>
    <source>
        <strain evidence="2">Niue_2</strain>
        <tissue evidence="2">Leaf</tissue>
    </source>
</reference>
<sequence>MAASSISGSLGGYSAEFLTPEQQERFTFVKTKVCGNKAVDVPDLEKNGMRSVIEALNRMQWMGVATFSEVSYPNLVKAFYNKEINMAAVMMERMTFARDQIWDTMSKLNVSLPYAHLLTKVFKHFGIDLAGAVVEKMGQSIRSRNLRKSGFSVIDGVWSKITVAEGEAIIESPEEEAVVGEADNLPTSIIASIHRDVVDSVLTSPVTLETGGIAEEIVASCHIEESVAATVQEEQSSAPSSVILEDAPIQGEQEFMEEDAPAQGEQSKEGQEEEAAHHDEPMGDVPVDEDLPHGQDDVREGETASSSDSDDDQPPPASEARQKGKEVVPEVPLLSDTPHERQISLLGDILKVVGAQIPPPPPPAAQVLESGPSRPSVQVAGPTEPEAAEAAINVEGLSEPADQVKGPPGQAEQGSGPSGPLESESVQKEAEESLAPKPPAPSSPSHTPIPPTPPSAPTAPPAPQTFKKPQSRSISSPAPFQSTSSPASSTAIPSPSPILEAPPASSAGASSSSSSSSGPSLGPIKDEFEEGILRSVLKGHVSAEVLAPILSECERLTSSEWSKFYPLSAQQLFALNEARAREGKPAISPATFLDMNSIHLVDDPFKVWEERYKVYVAVHKALRDSHNHYPVTMDQFITCASFGTRRFLKMNMDKNAYADLLYQHLDLHLKRMASSMGPTYSLPGGIQGVVVPFGYEGRPGGIQGVVVPFGCEGRPGGVSRVLLFPSSVKEDQPSWVL</sequence>
<feature type="compositionally biased region" description="Basic and acidic residues" evidence="1">
    <location>
        <begin position="266"/>
        <end position="281"/>
    </location>
</feature>
<evidence type="ECO:0000313" key="2">
    <source>
        <dbReference type="EMBL" id="MQL76060.1"/>
    </source>
</evidence>
<evidence type="ECO:0000313" key="3">
    <source>
        <dbReference type="Proteomes" id="UP000652761"/>
    </source>
</evidence>
<accession>A0A843U2C4</accession>
<dbReference type="AlphaFoldDB" id="A0A843U2C4"/>
<comment type="caution">
    <text evidence="2">The sequence shown here is derived from an EMBL/GenBank/DDBJ whole genome shotgun (WGS) entry which is preliminary data.</text>
</comment>
<organism evidence="2 3">
    <name type="scientific">Colocasia esculenta</name>
    <name type="common">Wild taro</name>
    <name type="synonym">Arum esculentum</name>
    <dbReference type="NCBI Taxonomy" id="4460"/>
    <lineage>
        <taxon>Eukaryota</taxon>
        <taxon>Viridiplantae</taxon>
        <taxon>Streptophyta</taxon>
        <taxon>Embryophyta</taxon>
        <taxon>Tracheophyta</taxon>
        <taxon>Spermatophyta</taxon>
        <taxon>Magnoliopsida</taxon>
        <taxon>Liliopsida</taxon>
        <taxon>Araceae</taxon>
        <taxon>Aroideae</taxon>
        <taxon>Colocasieae</taxon>
        <taxon>Colocasia</taxon>
    </lineage>
</organism>
<feature type="compositionally biased region" description="Pro residues" evidence="1">
    <location>
        <begin position="436"/>
        <end position="463"/>
    </location>
</feature>